<feature type="compositionally biased region" description="Low complexity" evidence="1">
    <location>
        <begin position="1"/>
        <end position="15"/>
    </location>
</feature>
<feature type="compositionally biased region" description="Basic and acidic residues" evidence="1">
    <location>
        <begin position="157"/>
        <end position="169"/>
    </location>
</feature>
<gene>
    <name evidence="2" type="ORF">D8674_032597</name>
</gene>
<feature type="region of interest" description="Disordered" evidence="1">
    <location>
        <begin position="429"/>
        <end position="469"/>
    </location>
</feature>
<feature type="region of interest" description="Disordered" evidence="1">
    <location>
        <begin position="156"/>
        <end position="175"/>
    </location>
</feature>
<evidence type="ECO:0000313" key="3">
    <source>
        <dbReference type="Proteomes" id="UP000327157"/>
    </source>
</evidence>
<accession>A0A5N5HNT5</accession>
<comment type="caution">
    <text evidence="2">The sequence shown here is derived from an EMBL/GenBank/DDBJ whole genome shotgun (WGS) entry which is preliminary data.</text>
</comment>
<dbReference type="EMBL" id="SMOL01000148">
    <property type="protein sequence ID" value="KAB2627802.1"/>
    <property type="molecule type" value="Genomic_DNA"/>
</dbReference>
<proteinExistence type="predicted"/>
<name>A0A5N5HNT5_9ROSA</name>
<protein>
    <submittedName>
        <fullName evidence="2">GRIP domain-containing protein RUD3-like</fullName>
    </submittedName>
</protein>
<reference evidence="2 3" key="3">
    <citation type="submission" date="2019-11" db="EMBL/GenBank/DDBJ databases">
        <title>A de novo genome assembly of a pear dwarfing rootstock.</title>
        <authorList>
            <person name="Wang F."/>
            <person name="Wang J."/>
            <person name="Li S."/>
            <person name="Zhang Y."/>
            <person name="Fang M."/>
            <person name="Ma L."/>
            <person name="Zhao Y."/>
            <person name="Jiang S."/>
        </authorList>
    </citation>
    <scope>NUCLEOTIDE SEQUENCE [LARGE SCALE GENOMIC DNA]</scope>
    <source>
        <strain evidence="2">S2</strain>
        <tissue evidence="2">Leaf</tissue>
    </source>
</reference>
<reference evidence="2 3" key="1">
    <citation type="submission" date="2019-09" db="EMBL/GenBank/DDBJ databases">
        <authorList>
            <person name="Ou C."/>
        </authorList>
    </citation>
    <scope>NUCLEOTIDE SEQUENCE [LARGE SCALE GENOMIC DNA]</scope>
    <source>
        <strain evidence="2">S2</strain>
        <tissue evidence="2">Leaf</tissue>
    </source>
</reference>
<evidence type="ECO:0000256" key="1">
    <source>
        <dbReference type="SAM" id="MobiDB-lite"/>
    </source>
</evidence>
<evidence type="ECO:0000313" key="2">
    <source>
        <dbReference type="EMBL" id="KAB2627802.1"/>
    </source>
</evidence>
<dbReference type="Proteomes" id="UP000327157">
    <property type="component" value="Chromosome 8"/>
</dbReference>
<keyword evidence="3" id="KW-1185">Reference proteome</keyword>
<feature type="compositionally biased region" description="Acidic residues" evidence="1">
    <location>
        <begin position="451"/>
        <end position="461"/>
    </location>
</feature>
<reference evidence="3" key="2">
    <citation type="submission" date="2019-10" db="EMBL/GenBank/DDBJ databases">
        <title>A de novo genome assembly of a pear dwarfing rootstock.</title>
        <authorList>
            <person name="Wang F."/>
            <person name="Wang J."/>
            <person name="Li S."/>
            <person name="Zhang Y."/>
            <person name="Fang M."/>
            <person name="Ma L."/>
            <person name="Zhao Y."/>
            <person name="Jiang S."/>
        </authorList>
    </citation>
    <scope>NUCLEOTIDE SEQUENCE [LARGE SCALE GENOMIC DNA]</scope>
</reference>
<sequence>MLGKQSCKGSGQSQGQRKRQRKSMIWDTLVFYLDDMRYSYSGVKNLLTPKDNRLLSKQSDELAVKDSLALSIQCVTPNDQPLVPHLFGVLPSTEAPNDHPPVPPISGALPMTRGTIKLSGRELADVKKVLRVPKEDIHLGKLRPLFGKYGFQPLDSECQRRRSEQERGTSTKKGKTPMLVPVDDILFHKGTRKHRLRLTPRPKSQEEAIGCAATIVAGEERRLLPHLPTINLIFPLTIESTDQEGDPSSSSKRKYKEEVSSIYWKNLKDLKNLSLQPSSFRYVMIEYDDRLREVERYKAKFKENKHLVNDARKTSKALAKAIRLKDQTFESLKRQNVSKVKRELDNALVEVSGLKRSIPTERNAAVQEFLGSQAFYDAFRLHCIRAANFEKRKWIAVLERYDNGSIIRKYRDEMDEYRQRGKAFVFAVDPSSEDDSDNEASVGEQSRESEDGSGDVEDDGDGDRVETFKPERFSDRDVRELGLSCLNHIFIELMPNGLHYIGCRMAVAQHLYSLSLLFWTRNVSCSSSTRTIASVPKASENEVSPVEVRYEVRYDQRTWGTNFGQ</sequence>
<organism evidence="2 3">
    <name type="scientific">Pyrus ussuriensis x Pyrus communis</name>
    <dbReference type="NCBI Taxonomy" id="2448454"/>
    <lineage>
        <taxon>Eukaryota</taxon>
        <taxon>Viridiplantae</taxon>
        <taxon>Streptophyta</taxon>
        <taxon>Embryophyta</taxon>
        <taxon>Tracheophyta</taxon>
        <taxon>Spermatophyta</taxon>
        <taxon>Magnoliopsida</taxon>
        <taxon>eudicotyledons</taxon>
        <taxon>Gunneridae</taxon>
        <taxon>Pentapetalae</taxon>
        <taxon>rosids</taxon>
        <taxon>fabids</taxon>
        <taxon>Rosales</taxon>
        <taxon>Rosaceae</taxon>
        <taxon>Amygdaloideae</taxon>
        <taxon>Maleae</taxon>
        <taxon>Pyrus</taxon>
    </lineage>
</organism>
<dbReference type="AlphaFoldDB" id="A0A5N5HNT5"/>
<feature type="region of interest" description="Disordered" evidence="1">
    <location>
        <begin position="1"/>
        <end position="20"/>
    </location>
</feature>